<name>A0A1I5JCQ2_9GAMM</name>
<dbReference type="Proteomes" id="UP000182692">
    <property type="component" value="Unassembled WGS sequence"/>
</dbReference>
<dbReference type="AlphaFoldDB" id="A0A1I5JCQ2"/>
<accession>A0A1I5JCQ2</accession>
<protein>
    <submittedName>
        <fullName evidence="1">Uncharacterized protein</fullName>
    </submittedName>
</protein>
<dbReference type="EMBL" id="FOWR01000001">
    <property type="protein sequence ID" value="SFO70532.1"/>
    <property type="molecule type" value="Genomic_DNA"/>
</dbReference>
<dbReference type="GeneID" id="51989528"/>
<evidence type="ECO:0000313" key="2">
    <source>
        <dbReference type="Proteomes" id="UP000182692"/>
    </source>
</evidence>
<dbReference type="STRING" id="1121869.SAMN03084138_00112"/>
<organism evidence="1 2">
    <name type="scientific">Enterovibrio norvegicus DSM 15893</name>
    <dbReference type="NCBI Taxonomy" id="1121869"/>
    <lineage>
        <taxon>Bacteria</taxon>
        <taxon>Pseudomonadati</taxon>
        <taxon>Pseudomonadota</taxon>
        <taxon>Gammaproteobacteria</taxon>
        <taxon>Vibrionales</taxon>
        <taxon>Vibrionaceae</taxon>
        <taxon>Enterovibrio</taxon>
    </lineage>
</organism>
<evidence type="ECO:0000313" key="1">
    <source>
        <dbReference type="EMBL" id="SFO70532.1"/>
    </source>
</evidence>
<sequence>MLKYIVFALVGFGVFIGVRFSDDITRYISEDDIEAISEQVIDTAIEKLEDLKG</sequence>
<proteinExistence type="predicted"/>
<reference evidence="1 2" key="1">
    <citation type="submission" date="2016-10" db="EMBL/GenBank/DDBJ databases">
        <authorList>
            <person name="de Groot N.N."/>
        </authorList>
    </citation>
    <scope>NUCLEOTIDE SEQUENCE [LARGE SCALE GENOMIC DNA]</scope>
    <source>
        <strain evidence="1 2">DSM 15893</strain>
    </source>
</reference>
<gene>
    <name evidence="1" type="ORF">SAMN03084138_00112</name>
</gene>
<dbReference type="RefSeq" id="WP_017009843.1">
    <property type="nucleotide sequence ID" value="NZ_FOWR01000001.1"/>
</dbReference>